<dbReference type="NCBIfam" id="NF038048">
    <property type="entry name" value="DIP1984_fam"/>
    <property type="match status" value="1"/>
</dbReference>
<protein>
    <recommendedName>
        <fullName evidence="3">Septicolysin</fullName>
    </recommendedName>
</protein>
<dbReference type="Proteomes" id="UP000006437">
    <property type="component" value="Unassembled WGS sequence"/>
</dbReference>
<organism evidence="1 2">
    <name type="scientific">Peptoanaerobacter stomatis</name>
    <dbReference type="NCBI Taxonomy" id="796937"/>
    <lineage>
        <taxon>Bacteria</taxon>
        <taxon>Bacillati</taxon>
        <taxon>Bacillota</taxon>
        <taxon>Clostridia</taxon>
        <taxon>Peptostreptococcales</taxon>
        <taxon>Filifactoraceae</taxon>
        <taxon>Peptoanaerobacter</taxon>
    </lineage>
</organism>
<proteinExistence type="predicted"/>
<dbReference type="PATRIC" id="fig|796937.3.peg.792"/>
<evidence type="ECO:0000313" key="1">
    <source>
        <dbReference type="EMBL" id="EHL16020.1"/>
    </source>
</evidence>
<dbReference type="Pfam" id="PF20935">
    <property type="entry name" value="DUF6847"/>
    <property type="match status" value="1"/>
</dbReference>
<dbReference type="HOGENOM" id="CLU_119822_0_0_9"/>
<dbReference type="Gene3D" id="6.10.320.10">
    <property type="match status" value="1"/>
</dbReference>
<dbReference type="AlphaFoldDB" id="G9WZJ4"/>
<dbReference type="EMBL" id="AFZE01000007">
    <property type="protein sequence ID" value="EHL16020.1"/>
    <property type="molecule type" value="Genomic_DNA"/>
</dbReference>
<evidence type="ECO:0000313" key="2">
    <source>
        <dbReference type="Proteomes" id="UP000006437"/>
    </source>
</evidence>
<name>G9WZJ4_9FIRM</name>
<accession>G9WZJ4</accession>
<dbReference type="BioCyc" id="EBAC796937-HMP:GMGH-1600-MONOMER"/>
<dbReference type="InterPro" id="IPR047741">
    <property type="entry name" value="DIP1984-like"/>
</dbReference>
<sequence length="152" mass="17382">MKLAEALQERADLNRNIEQLRVRLENNCIVQEGETTAEDPIELIKELDLSVEKLNKLMSAINLTNCTTIVDNKPLTAMIAQKDALSVKLSVYRDVINTASRTAYRATRKEIRILSAIDVKELQKKADEIAKNIRQIDNKLQETNWKTDIDFI</sequence>
<comment type="caution">
    <text evidence="1">The sequence shown here is derived from an EMBL/GenBank/DDBJ whole genome shotgun (WGS) entry which is preliminary data.</text>
</comment>
<gene>
    <name evidence="1" type="ORF">HMPREF9629_01595</name>
</gene>
<reference evidence="1 2" key="1">
    <citation type="submission" date="2011-08" db="EMBL/GenBank/DDBJ databases">
        <title>The Genome Sequence of Eubacteriaceae bacterium ACC19a.</title>
        <authorList>
            <consortium name="The Broad Institute Genome Sequencing Platform"/>
            <person name="Earl A."/>
            <person name="Ward D."/>
            <person name="Feldgarden M."/>
            <person name="Gevers D."/>
            <person name="Sizova M."/>
            <person name="Hazen A."/>
            <person name="Epstein S."/>
            <person name="Young S.K."/>
            <person name="Zeng Q."/>
            <person name="Gargeya S."/>
            <person name="Fitzgerald M."/>
            <person name="Haas B."/>
            <person name="Abouelleil A."/>
            <person name="Alvarado L."/>
            <person name="Arachchi H.M."/>
            <person name="Berlin A."/>
            <person name="Brown A."/>
            <person name="Chapman S.B."/>
            <person name="Chen Z."/>
            <person name="Dunbar C."/>
            <person name="Freedman E."/>
            <person name="Gearin G."/>
            <person name="Gellesch M."/>
            <person name="Goldberg J."/>
            <person name="Griggs A."/>
            <person name="Gujja S."/>
            <person name="Heiman D."/>
            <person name="Howarth C."/>
            <person name="Larson L."/>
            <person name="Lui A."/>
            <person name="MacDonald P.J.P."/>
            <person name="Montmayeur A."/>
            <person name="Murphy C."/>
            <person name="Neiman D."/>
            <person name="Pearson M."/>
            <person name="Priest M."/>
            <person name="Roberts A."/>
            <person name="Saif S."/>
            <person name="Shea T."/>
            <person name="Shenoy N."/>
            <person name="Sisk P."/>
            <person name="Stolte C."/>
            <person name="Sykes S."/>
            <person name="Wortman J."/>
            <person name="Nusbaum C."/>
            <person name="Birren B."/>
        </authorList>
    </citation>
    <scope>NUCLEOTIDE SEQUENCE [LARGE SCALE GENOMIC DNA]</scope>
    <source>
        <strain evidence="1 2">ACC19a</strain>
    </source>
</reference>
<evidence type="ECO:0008006" key="3">
    <source>
        <dbReference type="Google" id="ProtNLM"/>
    </source>
</evidence>
<dbReference type="CDD" id="cd12208">
    <property type="entry name" value="DIP1984-like"/>
    <property type="match status" value="1"/>
</dbReference>
<dbReference type="RefSeq" id="WP_009525824.1">
    <property type="nucleotide sequence ID" value="NZ_JH414556.1"/>
</dbReference>